<feature type="non-terminal residue" evidence="3">
    <location>
        <position position="236"/>
    </location>
</feature>
<proteinExistence type="predicted"/>
<dbReference type="GO" id="GO:0005525">
    <property type="term" value="F:GTP binding"/>
    <property type="evidence" value="ECO:0007669"/>
    <property type="project" value="InterPro"/>
</dbReference>
<feature type="non-terminal residue" evidence="3">
    <location>
        <position position="1"/>
    </location>
</feature>
<keyword evidence="1" id="KW-0547">Nucleotide-binding</keyword>
<dbReference type="CDD" id="cd00882">
    <property type="entry name" value="Ras_like_GTPase"/>
    <property type="match status" value="1"/>
</dbReference>
<accession>B0CZM3</accession>
<dbReference type="HOGENOM" id="CLU_018003_2_1_1"/>
<feature type="domain" description="AIG1-type G" evidence="2">
    <location>
        <begin position="3"/>
        <end position="149"/>
    </location>
</feature>
<dbReference type="Gene3D" id="3.40.50.300">
    <property type="entry name" value="P-loop containing nucleotide triphosphate hydrolases"/>
    <property type="match status" value="1"/>
</dbReference>
<dbReference type="Pfam" id="PF04548">
    <property type="entry name" value="AIG1"/>
    <property type="match status" value="1"/>
</dbReference>
<gene>
    <name evidence="3" type="ORF">LACBIDRAFT_153137</name>
</gene>
<protein>
    <submittedName>
        <fullName evidence="3">Predicted protein</fullName>
    </submittedName>
</protein>
<sequence length="236" mass="26619">FRIMGPTGTGKSSFIARLTGDKSIEIGHGVESATSEIGHYNYFDKSGRSVTLIDSPGFDDSREGHTDTDILKKIAGFLEMTFKEDKKLSGIIYLHRITDPKMGGVSLRNLRMFRKLCGEDALENVVVVTTRWDDVSEKDRETMEKREDELMKTPGKFFEPLIDKGGKFLRHDNTEGSARRIVETFLKKSPVALQIQLEMRDGKTLEETAAGSELAAELKKLVDKHSKEMKDLKEEM</sequence>
<dbReference type="InterPro" id="IPR006703">
    <property type="entry name" value="G_AIG1"/>
</dbReference>
<evidence type="ECO:0000256" key="1">
    <source>
        <dbReference type="ARBA" id="ARBA00022741"/>
    </source>
</evidence>
<dbReference type="InterPro" id="IPR027417">
    <property type="entry name" value="P-loop_NTPase"/>
</dbReference>
<evidence type="ECO:0000313" key="3">
    <source>
        <dbReference type="EMBL" id="EDR12173.1"/>
    </source>
</evidence>
<dbReference type="STRING" id="486041.B0CZM3"/>
<dbReference type="Proteomes" id="UP000001194">
    <property type="component" value="Unassembled WGS sequence"/>
</dbReference>
<evidence type="ECO:0000313" key="4">
    <source>
        <dbReference type="Proteomes" id="UP000001194"/>
    </source>
</evidence>
<dbReference type="AlphaFoldDB" id="B0CZM3"/>
<name>B0CZM3_LACBS</name>
<dbReference type="RefSeq" id="XP_001876437.1">
    <property type="nucleotide sequence ID" value="XM_001876402.1"/>
</dbReference>
<organism evidence="4">
    <name type="scientific">Laccaria bicolor (strain S238N-H82 / ATCC MYA-4686)</name>
    <name type="common">Bicoloured deceiver</name>
    <name type="synonym">Laccaria laccata var. bicolor</name>
    <dbReference type="NCBI Taxonomy" id="486041"/>
    <lineage>
        <taxon>Eukaryota</taxon>
        <taxon>Fungi</taxon>
        <taxon>Dikarya</taxon>
        <taxon>Basidiomycota</taxon>
        <taxon>Agaricomycotina</taxon>
        <taxon>Agaricomycetes</taxon>
        <taxon>Agaricomycetidae</taxon>
        <taxon>Agaricales</taxon>
        <taxon>Agaricineae</taxon>
        <taxon>Hydnangiaceae</taxon>
        <taxon>Laccaria</taxon>
    </lineage>
</organism>
<dbReference type="KEGG" id="lbc:LACBIDRAFT_153137"/>
<evidence type="ECO:0000259" key="2">
    <source>
        <dbReference type="Pfam" id="PF04548"/>
    </source>
</evidence>
<dbReference type="OrthoDB" id="8954335at2759"/>
<reference evidence="3 4" key="1">
    <citation type="journal article" date="2008" name="Nature">
        <title>The genome of Laccaria bicolor provides insights into mycorrhizal symbiosis.</title>
        <authorList>
            <person name="Martin F."/>
            <person name="Aerts A."/>
            <person name="Ahren D."/>
            <person name="Brun A."/>
            <person name="Danchin E.G.J."/>
            <person name="Duchaussoy F."/>
            <person name="Gibon J."/>
            <person name="Kohler A."/>
            <person name="Lindquist E."/>
            <person name="Pereda V."/>
            <person name="Salamov A."/>
            <person name="Shapiro H.J."/>
            <person name="Wuyts J."/>
            <person name="Blaudez D."/>
            <person name="Buee M."/>
            <person name="Brokstein P."/>
            <person name="Canbaeck B."/>
            <person name="Cohen D."/>
            <person name="Courty P.E."/>
            <person name="Coutinho P.M."/>
            <person name="Delaruelle C."/>
            <person name="Detter J.C."/>
            <person name="Deveau A."/>
            <person name="DiFazio S."/>
            <person name="Duplessis S."/>
            <person name="Fraissinet-Tachet L."/>
            <person name="Lucic E."/>
            <person name="Frey-Klett P."/>
            <person name="Fourrey C."/>
            <person name="Feussner I."/>
            <person name="Gay G."/>
            <person name="Grimwood J."/>
            <person name="Hoegger P.J."/>
            <person name="Jain P."/>
            <person name="Kilaru S."/>
            <person name="Labbe J."/>
            <person name="Lin Y.C."/>
            <person name="Legue V."/>
            <person name="Le Tacon F."/>
            <person name="Marmeisse R."/>
            <person name="Melayah D."/>
            <person name="Montanini B."/>
            <person name="Muratet M."/>
            <person name="Nehls U."/>
            <person name="Niculita-Hirzel H."/>
            <person name="Oudot-Le Secq M.P."/>
            <person name="Peter M."/>
            <person name="Quesneville H."/>
            <person name="Rajashekar B."/>
            <person name="Reich M."/>
            <person name="Rouhier N."/>
            <person name="Schmutz J."/>
            <person name="Yin T."/>
            <person name="Chalot M."/>
            <person name="Henrissat B."/>
            <person name="Kuees U."/>
            <person name="Lucas S."/>
            <person name="Van de Peer Y."/>
            <person name="Podila G.K."/>
            <person name="Polle A."/>
            <person name="Pukkila P.J."/>
            <person name="Richardson P.M."/>
            <person name="Rouze P."/>
            <person name="Sanders I.R."/>
            <person name="Stajich J.E."/>
            <person name="Tunlid A."/>
            <person name="Tuskan G."/>
            <person name="Grigoriev I.V."/>
        </authorList>
    </citation>
    <scope>NUCLEOTIDE SEQUENCE [LARGE SCALE GENOMIC DNA]</scope>
    <source>
        <strain evidence="4">S238N-H82 / ATCC MYA-4686</strain>
    </source>
</reference>
<dbReference type="EMBL" id="DS547094">
    <property type="protein sequence ID" value="EDR12173.1"/>
    <property type="molecule type" value="Genomic_DNA"/>
</dbReference>
<keyword evidence="4" id="KW-1185">Reference proteome</keyword>
<dbReference type="GeneID" id="6072213"/>
<dbReference type="InParanoid" id="B0CZM3"/>
<dbReference type="SUPFAM" id="SSF52540">
    <property type="entry name" value="P-loop containing nucleoside triphosphate hydrolases"/>
    <property type="match status" value="1"/>
</dbReference>